<dbReference type="Proteomes" id="UP000199072">
    <property type="component" value="Unassembled WGS sequence"/>
</dbReference>
<dbReference type="EMBL" id="FNAI01000008">
    <property type="protein sequence ID" value="SDE66616.1"/>
    <property type="molecule type" value="Genomic_DNA"/>
</dbReference>
<keyword evidence="3" id="KW-1185">Reference proteome</keyword>
<reference evidence="2 3" key="1">
    <citation type="submission" date="2016-10" db="EMBL/GenBank/DDBJ databases">
        <authorList>
            <person name="de Groot N.N."/>
        </authorList>
    </citation>
    <scope>NUCLEOTIDE SEQUENCE [LARGE SCALE GENOMIC DNA]</scope>
    <source>
        <strain evidence="2 3">47C3B</strain>
    </source>
</reference>
<organism evidence="2 3">
    <name type="scientific">Mucilaginibacter pineti</name>
    <dbReference type="NCBI Taxonomy" id="1391627"/>
    <lineage>
        <taxon>Bacteria</taxon>
        <taxon>Pseudomonadati</taxon>
        <taxon>Bacteroidota</taxon>
        <taxon>Sphingobacteriia</taxon>
        <taxon>Sphingobacteriales</taxon>
        <taxon>Sphingobacteriaceae</taxon>
        <taxon>Mucilaginibacter</taxon>
    </lineage>
</organism>
<dbReference type="STRING" id="1391627.SAMN05216464_108144"/>
<dbReference type="RefSeq" id="WP_091151026.1">
    <property type="nucleotide sequence ID" value="NZ_FNAI01000008.1"/>
</dbReference>
<evidence type="ECO:0000259" key="1">
    <source>
        <dbReference type="Pfam" id="PF05713"/>
    </source>
</evidence>
<dbReference type="InterPro" id="IPR008687">
    <property type="entry name" value="MobC"/>
</dbReference>
<dbReference type="Pfam" id="PF05713">
    <property type="entry name" value="MobC"/>
    <property type="match status" value="1"/>
</dbReference>
<evidence type="ECO:0000313" key="2">
    <source>
        <dbReference type="EMBL" id="SDE66616.1"/>
    </source>
</evidence>
<evidence type="ECO:0000313" key="3">
    <source>
        <dbReference type="Proteomes" id="UP000199072"/>
    </source>
</evidence>
<accession>A0A1G7ET19</accession>
<sequence>MGRKKAAQQEEILTHPVIFRVTEDAWKKLDKIRANSDCRTVGEVVRRILSRQEVIYFHKDASMDAPMENLVTIKEEIRRIGININQVTRYLNATKTDDEKNTHAGKVAELFNQIEPKIGVLLSLISQLAKKWLQR</sequence>
<feature type="domain" description="Bacterial mobilisation" evidence="1">
    <location>
        <begin position="75"/>
        <end position="98"/>
    </location>
</feature>
<protein>
    <submittedName>
        <fullName evidence="2">Mobilisation protein (MobC)</fullName>
    </submittedName>
</protein>
<dbReference type="AlphaFoldDB" id="A0A1G7ET19"/>
<dbReference type="OrthoDB" id="678846at2"/>
<proteinExistence type="predicted"/>
<gene>
    <name evidence="2" type="ORF">SAMN05216464_108144</name>
</gene>
<name>A0A1G7ET19_9SPHI</name>